<keyword evidence="1" id="KW-0812">Transmembrane</keyword>
<dbReference type="AlphaFoldDB" id="A0A4Q9GTG9"/>
<keyword evidence="1" id="KW-1133">Transmembrane helix</keyword>
<keyword evidence="1" id="KW-0472">Membrane</keyword>
<sequence>MLTTLALAPIAAHAGPWAAGFGWVFLLIPLFWIALFALFFAFVGRRFRRGGFGPGYGGGWHNPAREAEATLAGRYAGGDIDEKEYAARLAVLRANNSHDPSSRR</sequence>
<protein>
    <recommendedName>
        <fullName evidence="4">SHOCT domain-containing protein</fullName>
    </recommendedName>
</protein>
<dbReference type="RefSeq" id="WP_130981038.1">
    <property type="nucleotide sequence ID" value="NZ_SISG01000001.1"/>
</dbReference>
<gene>
    <name evidence="2" type="ORF">EYE40_05670</name>
</gene>
<comment type="caution">
    <text evidence="2">The sequence shown here is derived from an EMBL/GenBank/DDBJ whole genome shotgun (WGS) entry which is preliminary data.</text>
</comment>
<accession>A0A4Q9GTG9</accession>
<reference evidence="3" key="1">
    <citation type="submission" date="2019-02" db="EMBL/GenBank/DDBJ databases">
        <title>Glaciihabitans arcticus sp. nov., a psychrotolerant bacterium isolated from polar soil.</title>
        <authorList>
            <person name="Dahal R.H."/>
        </authorList>
    </citation>
    <scope>NUCLEOTIDE SEQUENCE [LARGE SCALE GENOMIC DNA]</scope>
    <source>
        <strain evidence="3">RP-3-7</strain>
    </source>
</reference>
<feature type="transmembrane region" description="Helical" evidence="1">
    <location>
        <begin position="24"/>
        <end position="43"/>
    </location>
</feature>
<dbReference type="EMBL" id="SISG01000001">
    <property type="protein sequence ID" value="TBN56928.1"/>
    <property type="molecule type" value="Genomic_DNA"/>
</dbReference>
<dbReference type="Proteomes" id="UP000294194">
    <property type="component" value="Unassembled WGS sequence"/>
</dbReference>
<evidence type="ECO:0000256" key="1">
    <source>
        <dbReference type="SAM" id="Phobius"/>
    </source>
</evidence>
<keyword evidence="3" id="KW-1185">Reference proteome</keyword>
<evidence type="ECO:0000313" key="2">
    <source>
        <dbReference type="EMBL" id="TBN56928.1"/>
    </source>
</evidence>
<evidence type="ECO:0008006" key="4">
    <source>
        <dbReference type="Google" id="ProtNLM"/>
    </source>
</evidence>
<name>A0A4Q9GTG9_9MICO</name>
<organism evidence="2 3">
    <name type="scientific">Glaciihabitans arcticus</name>
    <dbReference type="NCBI Taxonomy" id="2668039"/>
    <lineage>
        <taxon>Bacteria</taxon>
        <taxon>Bacillati</taxon>
        <taxon>Actinomycetota</taxon>
        <taxon>Actinomycetes</taxon>
        <taxon>Micrococcales</taxon>
        <taxon>Microbacteriaceae</taxon>
        <taxon>Glaciihabitans</taxon>
    </lineage>
</organism>
<evidence type="ECO:0000313" key="3">
    <source>
        <dbReference type="Proteomes" id="UP000294194"/>
    </source>
</evidence>
<proteinExistence type="predicted"/>